<dbReference type="Proteomes" id="UP000255169">
    <property type="component" value="Unassembled WGS sequence"/>
</dbReference>
<dbReference type="PATRIC" id="fig|29486.45.peg.164"/>
<sequence length="300" mass="32104">MLHITKITLIVAMIVGIPGVGFGAEIKLPDQTGIGVFPAFRSNEWSIPISGPSAPLRVELQPVEPSWIPSVYSATATYISSIHSDGYKFRVYLEGNGGRVCFNEVVTLPVTVTSCSGYSKLRVLLSLAAGSFPVTASNIRYVYGYDGVILNGLVPDILKLGVAFNIVTPGKIHSSPTYGGITVSYTASSAWGTNQTGVSAARQVVSCSTSVVGEWSKCDSLSVTHSTGSQISLAARLQVPPRDCEVRAEGISLTDQPSSIVTSPFTSRIVEEYTKDIVMEVKCSVPGKYQIPITLERRHK</sequence>
<dbReference type="AlphaFoldDB" id="A0A0A8VCP9"/>
<evidence type="ECO:0000313" key="2">
    <source>
        <dbReference type="EMBL" id="SUP99327.1"/>
    </source>
</evidence>
<evidence type="ECO:0000313" key="1">
    <source>
        <dbReference type="EMBL" id="CEK27330.1"/>
    </source>
</evidence>
<evidence type="ECO:0000313" key="3">
    <source>
        <dbReference type="Proteomes" id="UP000255169"/>
    </source>
</evidence>
<accession>A0A0A8VCP9</accession>
<reference evidence="2 3" key="2">
    <citation type="submission" date="2018-06" db="EMBL/GenBank/DDBJ databases">
        <authorList>
            <consortium name="Pathogen Informatics"/>
            <person name="Doyle S."/>
        </authorList>
    </citation>
    <scope>NUCLEOTIDE SEQUENCE [LARGE SCALE GENOMIC DNA]</scope>
    <source>
        <strain evidence="2 3">NCTC10476</strain>
    </source>
</reference>
<name>A0A0A8VCP9_YERRU</name>
<keyword evidence="3" id="KW-1185">Reference proteome</keyword>
<dbReference type="KEGG" id="yrb:UGYR_00750"/>
<dbReference type="EMBL" id="LN681231">
    <property type="protein sequence ID" value="CEK27330.1"/>
    <property type="molecule type" value="Genomic_DNA"/>
</dbReference>
<reference evidence="1" key="1">
    <citation type="journal article" date="2015" name="Genome Announc.">
        <title>Complete Genome Sequence of Yersinia ruckeri Strain CSF007-82, Etiologic Agent of Red Mouth Disease in Salmonid Fish.</title>
        <authorList>
            <person name="Nelson M.C."/>
            <person name="LaPatra S.E."/>
            <person name="Welch T.J."/>
            <person name="Graf J."/>
        </authorList>
    </citation>
    <scope>NUCLEOTIDE SEQUENCE</scope>
    <source>
        <strain evidence="1">CSF007-82</strain>
    </source>
</reference>
<proteinExistence type="predicted"/>
<organism evidence="1">
    <name type="scientific">Yersinia ruckeri</name>
    <dbReference type="NCBI Taxonomy" id="29486"/>
    <lineage>
        <taxon>Bacteria</taxon>
        <taxon>Pseudomonadati</taxon>
        <taxon>Pseudomonadota</taxon>
        <taxon>Gammaproteobacteria</taxon>
        <taxon>Enterobacterales</taxon>
        <taxon>Yersiniaceae</taxon>
        <taxon>Yersinia</taxon>
    </lineage>
</organism>
<dbReference type="EMBL" id="UHJG01000001">
    <property type="protein sequence ID" value="SUP99327.1"/>
    <property type="molecule type" value="Genomic_DNA"/>
</dbReference>
<protein>
    <submittedName>
        <fullName evidence="1">Uncharacterized protein</fullName>
    </submittedName>
</protein>
<gene>
    <name evidence="1" type="ORF">CSF007_7870</name>
    <name evidence="2" type="ORF">NCTC10476_00557</name>
</gene>